<comment type="caution">
    <text evidence="1">The sequence shown here is derived from an EMBL/GenBank/DDBJ whole genome shotgun (WGS) entry which is preliminary data.</text>
</comment>
<name>A0A8X8D4D0_POPTO</name>
<dbReference type="OrthoDB" id="436852at2759"/>
<dbReference type="Proteomes" id="UP000886885">
    <property type="component" value="Chromosome 4D"/>
</dbReference>
<organism evidence="1 2">
    <name type="scientific">Populus tomentosa</name>
    <name type="common">Chinese white poplar</name>
    <dbReference type="NCBI Taxonomy" id="118781"/>
    <lineage>
        <taxon>Eukaryota</taxon>
        <taxon>Viridiplantae</taxon>
        <taxon>Streptophyta</taxon>
        <taxon>Embryophyta</taxon>
        <taxon>Tracheophyta</taxon>
        <taxon>Spermatophyta</taxon>
        <taxon>Magnoliopsida</taxon>
        <taxon>eudicotyledons</taxon>
        <taxon>Gunneridae</taxon>
        <taxon>Pentapetalae</taxon>
        <taxon>rosids</taxon>
        <taxon>fabids</taxon>
        <taxon>Malpighiales</taxon>
        <taxon>Salicaceae</taxon>
        <taxon>Saliceae</taxon>
        <taxon>Populus</taxon>
    </lineage>
</organism>
<proteinExistence type="predicted"/>
<protein>
    <submittedName>
        <fullName evidence="1">Uncharacterized protein</fullName>
    </submittedName>
</protein>
<dbReference type="EMBL" id="JAAWWB010000008">
    <property type="protein sequence ID" value="KAG6777350.1"/>
    <property type="molecule type" value="Genomic_DNA"/>
</dbReference>
<gene>
    <name evidence="1" type="ORF">POTOM_017171</name>
</gene>
<dbReference type="AlphaFoldDB" id="A0A8X8D4D0"/>
<sequence length="123" mass="13586">MLERFILIEIKHMEDLGDKDLLGKFVKCECGACDDGREWWNATYARRGNTRCNGIDDTDTVPQLFVCSGSCDSLLPGKAKTQQQFESSAVLLMIPEANGYTAEAAEPFHQGANLSFTSSLSMQ</sequence>
<keyword evidence="2" id="KW-1185">Reference proteome</keyword>
<evidence type="ECO:0000313" key="2">
    <source>
        <dbReference type="Proteomes" id="UP000886885"/>
    </source>
</evidence>
<evidence type="ECO:0000313" key="1">
    <source>
        <dbReference type="EMBL" id="KAG6777350.1"/>
    </source>
</evidence>
<accession>A0A8X8D4D0</accession>
<reference evidence="1" key="1">
    <citation type="journal article" date="2020" name="bioRxiv">
        <title>Hybrid origin of Populus tomentosa Carr. identified through genome sequencing and phylogenomic analysis.</title>
        <authorList>
            <person name="An X."/>
            <person name="Gao K."/>
            <person name="Chen Z."/>
            <person name="Li J."/>
            <person name="Yang X."/>
            <person name="Yang X."/>
            <person name="Zhou J."/>
            <person name="Guo T."/>
            <person name="Zhao T."/>
            <person name="Huang S."/>
            <person name="Miao D."/>
            <person name="Khan W.U."/>
            <person name="Rao P."/>
            <person name="Ye M."/>
            <person name="Lei B."/>
            <person name="Liao W."/>
            <person name="Wang J."/>
            <person name="Ji L."/>
            <person name="Li Y."/>
            <person name="Guo B."/>
            <person name="Mustafa N.S."/>
            <person name="Li S."/>
            <person name="Yun Q."/>
            <person name="Keller S.R."/>
            <person name="Mao J."/>
            <person name="Zhang R."/>
            <person name="Strauss S.H."/>
        </authorList>
    </citation>
    <scope>NUCLEOTIDE SEQUENCE</scope>
    <source>
        <strain evidence="1">GM15</strain>
        <tissue evidence="1">Leaf</tissue>
    </source>
</reference>